<dbReference type="GO" id="GO:0009252">
    <property type="term" value="P:peptidoglycan biosynthetic process"/>
    <property type="evidence" value="ECO:0007669"/>
    <property type="project" value="UniProtKB-KW"/>
</dbReference>
<dbReference type="AlphaFoldDB" id="A0AAX3BG23"/>
<dbReference type="EMBL" id="CP073355">
    <property type="protein sequence ID" value="URA11151.1"/>
    <property type="molecule type" value="Genomic_DNA"/>
</dbReference>
<feature type="transmembrane region" description="Helical" evidence="14">
    <location>
        <begin position="106"/>
        <end position="128"/>
    </location>
</feature>
<dbReference type="NCBIfam" id="NF001389">
    <property type="entry name" value="PRK00281.1-2"/>
    <property type="match status" value="1"/>
</dbReference>
<reference evidence="15" key="2">
    <citation type="submission" date="2022-06" db="EMBL/GenBank/DDBJ databases">
        <title>Thermospira aquatica gen. nov., sp. nov.</title>
        <authorList>
            <person name="Ben Ali Gam Z."/>
            <person name="Labat M."/>
        </authorList>
    </citation>
    <scope>NUCLEOTIDE SEQUENCE</scope>
    <source>
        <strain evidence="15">F1F22</strain>
    </source>
</reference>
<keyword evidence="8 14" id="KW-1133">Transmembrane helix</keyword>
<proteinExistence type="inferred from homology"/>
<evidence type="ECO:0000256" key="6">
    <source>
        <dbReference type="ARBA" id="ARBA00022692"/>
    </source>
</evidence>
<keyword evidence="5 14" id="KW-1003">Cell membrane</keyword>
<evidence type="ECO:0000256" key="2">
    <source>
        <dbReference type="ARBA" id="ARBA00010621"/>
    </source>
</evidence>
<comment type="subcellular location">
    <subcellularLocation>
        <location evidence="1 14">Cell membrane</location>
        <topology evidence="1 14">Multi-pass membrane protein</topology>
    </subcellularLocation>
</comment>
<evidence type="ECO:0000256" key="5">
    <source>
        <dbReference type="ARBA" id="ARBA00022475"/>
    </source>
</evidence>
<dbReference type="NCBIfam" id="TIGR00753">
    <property type="entry name" value="undec_PP_bacA"/>
    <property type="match status" value="1"/>
</dbReference>
<organism evidence="15 16">
    <name type="scientific">Thermospira aquatica</name>
    <dbReference type="NCBI Taxonomy" id="2828656"/>
    <lineage>
        <taxon>Bacteria</taxon>
        <taxon>Pseudomonadati</taxon>
        <taxon>Spirochaetota</taxon>
        <taxon>Spirochaetia</taxon>
        <taxon>Brevinematales</taxon>
        <taxon>Thermospiraceae</taxon>
        <taxon>Thermospira</taxon>
    </lineage>
</organism>
<accession>A0AAX3BG23</accession>
<comment type="catalytic activity">
    <reaction evidence="13 14">
        <text>di-trans,octa-cis-undecaprenyl diphosphate + H2O = di-trans,octa-cis-undecaprenyl phosphate + phosphate + H(+)</text>
        <dbReference type="Rhea" id="RHEA:28094"/>
        <dbReference type="ChEBI" id="CHEBI:15377"/>
        <dbReference type="ChEBI" id="CHEBI:15378"/>
        <dbReference type="ChEBI" id="CHEBI:43474"/>
        <dbReference type="ChEBI" id="CHEBI:58405"/>
        <dbReference type="ChEBI" id="CHEBI:60392"/>
        <dbReference type="EC" id="3.6.1.27"/>
    </reaction>
</comment>
<feature type="transmembrane region" description="Helical" evidence="14">
    <location>
        <begin position="186"/>
        <end position="206"/>
    </location>
</feature>
<name>A0AAX3BG23_9SPIR</name>
<keyword evidence="9 14" id="KW-0472">Membrane</keyword>
<evidence type="ECO:0000256" key="8">
    <source>
        <dbReference type="ARBA" id="ARBA00022989"/>
    </source>
</evidence>
<dbReference type="InterPro" id="IPR003824">
    <property type="entry name" value="UppP"/>
</dbReference>
<evidence type="ECO:0000256" key="10">
    <source>
        <dbReference type="ARBA" id="ARBA00023251"/>
    </source>
</evidence>
<dbReference type="GO" id="GO:0008360">
    <property type="term" value="P:regulation of cell shape"/>
    <property type="evidence" value="ECO:0007669"/>
    <property type="project" value="UniProtKB-KW"/>
</dbReference>
<comment type="function">
    <text evidence="14">Catalyzes the dephosphorylation of undecaprenyl diphosphate (UPP). Confers resistance to bacitracin.</text>
</comment>
<dbReference type="RefSeq" id="WP_271436286.1">
    <property type="nucleotide sequence ID" value="NZ_CP073355.1"/>
</dbReference>
<keyword evidence="7 14" id="KW-0378">Hydrolase</keyword>
<evidence type="ECO:0000256" key="12">
    <source>
        <dbReference type="ARBA" id="ARBA00032932"/>
    </source>
</evidence>
<sequence length="268" mass="29238">MIEIAKAILLGVVEGVTEFLPISSTGHLILVDQVVKLAGSREFVSSFEVVIQLGAILAVVVLYFGELWPFGREGIRKNVLSLWGLVLLGTLPAFALGFLLDDWIDAHFFTPLVVSITLVGYGVILLVVERWGKERFSHGKTLENLNWREALGVGVFQCLALVPGTSRSLATILGGLLLGLSRESAARFSFFLAIPVMVGASGLKLVKHAGGFGTQEMVVLGVGFLVSFVVAWLAIRFLMAYIQKHDFKLFGYYRILLGMIVLIVLGMQ</sequence>
<comment type="similarity">
    <text evidence="2 14">Belongs to the UppP family.</text>
</comment>
<dbReference type="EC" id="3.6.1.27" evidence="3 14"/>
<evidence type="ECO:0000256" key="7">
    <source>
        <dbReference type="ARBA" id="ARBA00022801"/>
    </source>
</evidence>
<evidence type="ECO:0000256" key="9">
    <source>
        <dbReference type="ARBA" id="ARBA00023136"/>
    </source>
</evidence>
<feature type="transmembrane region" description="Helical" evidence="14">
    <location>
        <begin position="149"/>
        <end position="166"/>
    </location>
</feature>
<keyword evidence="6 14" id="KW-0812">Transmembrane</keyword>
<dbReference type="KEGG" id="taqu:KDW03_04985"/>
<keyword evidence="14" id="KW-0133">Cell shape</keyword>
<keyword evidence="14" id="KW-0961">Cell wall biogenesis/degradation</keyword>
<evidence type="ECO:0000313" key="16">
    <source>
        <dbReference type="Proteomes" id="UP001056539"/>
    </source>
</evidence>
<protein>
    <recommendedName>
        <fullName evidence="4 14">Undecaprenyl-diphosphatase</fullName>
        <ecNumber evidence="3 14">3.6.1.27</ecNumber>
    </recommendedName>
    <alternativeName>
        <fullName evidence="12 14">Bacitracin resistance protein</fullName>
    </alternativeName>
    <alternativeName>
        <fullName evidence="11 14">Undecaprenyl pyrophosphate phosphatase</fullName>
    </alternativeName>
</protein>
<gene>
    <name evidence="14" type="primary">uppP</name>
    <name evidence="15" type="ORF">KDW03_04985</name>
</gene>
<dbReference type="PANTHER" id="PTHR30622:SF3">
    <property type="entry name" value="UNDECAPRENYL-DIPHOSPHATASE"/>
    <property type="match status" value="1"/>
</dbReference>
<evidence type="ECO:0000256" key="3">
    <source>
        <dbReference type="ARBA" id="ARBA00012374"/>
    </source>
</evidence>
<dbReference type="GO" id="GO:0046677">
    <property type="term" value="P:response to antibiotic"/>
    <property type="evidence" value="ECO:0007669"/>
    <property type="project" value="UniProtKB-UniRule"/>
</dbReference>
<dbReference type="GO" id="GO:0050380">
    <property type="term" value="F:undecaprenyl-diphosphatase activity"/>
    <property type="evidence" value="ECO:0007669"/>
    <property type="project" value="UniProtKB-UniRule"/>
</dbReference>
<dbReference type="Pfam" id="PF02673">
    <property type="entry name" value="BacA"/>
    <property type="match status" value="1"/>
</dbReference>
<evidence type="ECO:0000313" key="15">
    <source>
        <dbReference type="EMBL" id="URA11151.1"/>
    </source>
</evidence>
<feature type="transmembrane region" description="Helical" evidence="14">
    <location>
        <begin position="249"/>
        <end position="267"/>
    </location>
</feature>
<dbReference type="HAMAP" id="MF_01006">
    <property type="entry name" value="Undec_diphosphatase"/>
    <property type="match status" value="1"/>
</dbReference>
<feature type="transmembrane region" description="Helical" evidence="14">
    <location>
        <begin position="49"/>
        <end position="68"/>
    </location>
</feature>
<dbReference type="PANTHER" id="PTHR30622">
    <property type="entry name" value="UNDECAPRENYL-DIPHOSPHATASE"/>
    <property type="match status" value="1"/>
</dbReference>
<evidence type="ECO:0000256" key="11">
    <source>
        <dbReference type="ARBA" id="ARBA00032707"/>
    </source>
</evidence>
<reference evidence="15" key="1">
    <citation type="submission" date="2021-04" db="EMBL/GenBank/DDBJ databases">
        <authorList>
            <person name="Postec A."/>
        </authorList>
    </citation>
    <scope>NUCLEOTIDE SEQUENCE</scope>
    <source>
        <strain evidence="15">F1F22</strain>
    </source>
</reference>
<keyword evidence="10 14" id="KW-0046">Antibiotic resistance</keyword>
<comment type="miscellaneous">
    <text evidence="14">Bacitracin is thought to be involved in the inhibition of peptidoglycan synthesis by sequestering undecaprenyl diphosphate, thereby reducing the pool of lipid carrier available.</text>
</comment>
<evidence type="ECO:0000256" key="4">
    <source>
        <dbReference type="ARBA" id="ARBA00021581"/>
    </source>
</evidence>
<keyword evidence="14" id="KW-0573">Peptidoglycan synthesis</keyword>
<keyword evidence="16" id="KW-1185">Reference proteome</keyword>
<evidence type="ECO:0000256" key="1">
    <source>
        <dbReference type="ARBA" id="ARBA00004651"/>
    </source>
</evidence>
<dbReference type="GO" id="GO:0005886">
    <property type="term" value="C:plasma membrane"/>
    <property type="evidence" value="ECO:0007669"/>
    <property type="project" value="UniProtKB-SubCell"/>
</dbReference>
<feature type="transmembrane region" description="Helical" evidence="14">
    <location>
        <begin position="80"/>
        <end position="100"/>
    </location>
</feature>
<evidence type="ECO:0000256" key="13">
    <source>
        <dbReference type="ARBA" id="ARBA00047594"/>
    </source>
</evidence>
<dbReference type="Proteomes" id="UP001056539">
    <property type="component" value="Chromosome"/>
</dbReference>
<evidence type="ECO:0000256" key="14">
    <source>
        <dbReference type="HAMAP-Rule" id="MF_01006"/>
    </source>
</evidence>
<dbReference type="NCBIfam" id="NF001390">
    <property type="entry name" value="PRK00281.1-4"/>
    <property type="match status" value="1"/>
</dbReference>
<dbReference type="GO" id="GO:0071555">
    <property type="term" value="P:cell wall organization"/>
    <property type="evidence" value="ECO:0007669"/>
    <property type="project" value="UniProtKB-KW"/>
</dbReference>
<dbReference type="NCBIfam" id="NF001391">
    <property type="entry name" value="PRK00281.1-5"/>
    <property type="match status" value="1"/>
</dbReference>
<feature type="transmembrane region" description="Helical" evidence="14">
    <location>
        <begin position="218"/>
        <end position="243"/>
    </location>
</feature>